<name>A0ABW6ACQ3_9BACT</name>
<dbReference type="InterPro" id="IPR036097">
    <property type="entry name" value="HisK_dim/P_sf"/>
</dbReference>
<dbReference type="InterPro" id="IPR005467">
    <property type="entry name" value="His_kinase_dom"/>
</dbReference>
<keyword evidence="8" id="KW-0547">Nucleotide-binding</keyword>
<dbReference type="PROSITE" id="PS50109">
    <property type="entry name" value="HIS_KIN"/>
    <property type="match status" value="1"/>
</dbReference>
<protein>
    <recommendedName>
        <fullName evidence="2">histidine kinase</fullName>
        <ecNumber evidence="2">2.7.13.3</ecNumber>
    </recommendedName>
</protein>
<evidence type="ECO:0000256" key="6">
    <source>
        <dbReference type="SAM" id="Coils"/>
    </source>
</evidence>
<dbReference type="EMBL" id="JBHUOM010000001">
    <property type="protein sequence ID" value="MFD2933152.1"/>
    <property type="molecule type" value="Genomic_DNA"/>
</dbReference>
<keyword evidence="6" id="KW-0175">Coiled coil</keyword>
<dbReference type="InterPro" id="IPR036890">
    <property type="entry name" value="HATPase_C_sf"/>
</dbReference>
<dbReference type="Gene3D" id="3.30.565.10">
    <property type="entry name" value="Histidine kinase-like ATPase, C-terminal domain"/>
    <property type="match status" value="1"/>
</dbReference>
<accession>A0ABW6ACQ3</accession>
<dbReference type="SMART" id="SM00388">
    <property type="entry name" value="HisKA"/>
    <property type="match status" value="1"/>
</dbReference>
<comment type="catalytic activity">
    <reaction evidence="1">
        <text>ATP + protein L-histidine = ADP + protein N-phospho-L-histidine.</text>
        <dbReference type="EC" id="2.7.13.3"/>
    </reaction>
</comment>
<evidence type="ECO:0000313" key="9">
    <source>
        <dbReference type="Proteomes" id="UP001597512"/>
    </source>
</evidence>
<evidence type="ECO:0000313" key="8">
    <source>
        <dbReference type="EMBL" id="MFD2933152.1"/>
    </source>
</evidence>
<dbReference type="InterPro" id="IPR003594">
    <property type="entry name" value="HATPase_dom"/>
</dbReference>
<dbReference type="SMART" id="SM00387">
    <property type="entry name" value="HATPase_c"/>
    <property type="match status" value="1"/>
</dbReference>
<dbReference type="Pfam" id="PF02518">
    <property type="entry name" value="HATPase_c"/>
    <property type="match status" value="1"/>
</dbReference>
<proteinExistence type="predicted"/>
<dbReference type="InterPro" id="IPR004358">
    <property type="entry name" value="Sig_transdc_His_kin-like_C"/>
</dbReference>
<keyword evidence="8" id="KW-0067">ATP-binding</keyword>
<reference evidence="9" key="1">
    <citation type="journal article" date="2019" name="Int. J. Syst. Evol. Microbiol.">
        <title>The Global Catalogue of Microorganisms (GCM) 10K type strain sequencing project: providing services to taxonomists for standard genome sequencing and annotation.</title>
        <authorList>
            <consortium name="The Broad Institute Genomics Platform"/>
            <consortium name="The Broad Institute Genome Sequencing Center for Infectious Disease"/>
            <person name="Wu L."/>
            <person name="Ma J."/>
        </authorList>
    </citation>
    <scope>NUCLEOTIDE SEQUENCE [LARGE SCALE GENOMIC DNA]</scope>
    <source>
        <strain evidence="9">KCTC 52490</strain>
    </source>
</reference>
<dbReference type="PRINTS" id="PR00344">
    <property type="entry name" value="BCTRLSENSOR"/>
</dbReference>
<dbReference type="Proteomes" id="UP001597512">
    <property type="component" value="Unassembled WGS sequence"/>
</dbReference>
<dbReference type="EC" id="2.7.13.3" evidence="2"/>
<feature type="domain" description="Histidine kinase" evidence="7">
    <location>
        <begin position="172"/>
        <end position="401"/>
    </location>
</feature>
<feature type="coiled-coil region" evidence="6">
    <location>
        <begin position="138"/>
        <end position="169"/>
    </location>
</feature>
<keyword evidence="3" id="KW-0597">Phosphoprotein</keyword>
<dbReference type="Pfam" id="PF00512">
    <property type="entry name" value="HisKA"/>
    <property type="match status" value="1"/>
</dbReference>
<dbReference type="PANTHER" id="PTHR42878">
    <property type="entry name" value="TWO-COMPONENT HISTIDINE KINASE"/>
    <property type="match status" value="1"/>
</dbReference>
<evidence type="ECO:0000256" key="1">
    <source>
        <dbReference type="ARBA" id="ARBA00000085"/>
    </source>
</evidence>
<evidence type="ECO:0000256" key="4">
    <source>
        <dbReference type="ARBA" id="ARBA00022679"/>
    </source>
</evidence>
<keyword evidence="4" id="KW-0808">Transferase</keyword>
<dbReference type="PANTHER" id="PTHR42878:SF15">
    <property type="entry name" value="BACTERIOPHYTOCHROME"/>
    <property type="match status" value="1"/>
</dbReference>
<dbReference type="InterPro" id="IPR050351">
    <property type="entry name" value="BphY/WalK/GraS-like"/>
</dbReference>
<evidence type="ECO:0000256" key="3">
    <source>
        <dbReference type="ARBA" id="ARBA00022553"/>
    </source>
</evidence>
<sequence length="405" mass="45357">MSKPIPRPDAHLRFQFIEESQQRELLQQLVTNSPSGIVVFDAIRNTDNVIIDFKPILYNQAAINITGDLEENFQQLTHRQRFPEAQNPGLFAQAVTVTEEKLVLQETRFYPAWNKWLDISKSQVNDGFMIVFTDITPLKQSEQSLEDIRQQLQRRNQELLKANERLEQFASVASHDLQEPLRKIQQFGDLLNQQYSPNLDDHGRDLLQRMQGAAGRLLTLIKNLLDFSSLSRQPETFRHQNLNQVVDAVLTALELMVAETGAVVEVGSLGTLVGEATQLGQLFQNLLTNALKFAKPGTPPHVQISRQEVVLADLPPAFEPPSGQTSFYTIRVVDQGIGFKPEQAEQIFGTFQRLHSKGHYPGTGLGLSIAKKVVTNHGGYIMAESQPGQGATFVIYLPTPNPASE</sequence>
<dbReference type="SUPFAM" id="SSF55785">
    <property type="entry name" value="PYP-like sensor domain (PAS domain)"/>
    <property type="match status" value="1"/>
</dbReference>
<gene>
    <name evidence="8" type="ORF">ACFS25_05120</name>
</gene>
<dbReference type="SUPFAM" id="SSF55874">
    <property type="entry name" value="ATPase domain of HSP90 chaperone/DNA topoisomerase II/histidine kinase"/>
    <property type="match status" value="1"/>
</dbReference>
<keyword evidence="9" id="KW-1185">Reference proteome</keyword>
<evidence type="ECO:0000259" key="7">
    <source>
        <dbReference type="PROSITE" id="PS50109"/>
    </source>
</evidence>
<dbReference type="RefSeq" id="WP_381497332.1">
    <property type="nucleotide sequence ID" value="NZ_JBHUOM010000001.1"/>
</dbReference>
<evidence type="ECO:0000256" key="5">
    <source>
        <dbReference type="ARBA" id="ARBA00022777"/>
    </source>
</evidence>
<dbReference type="InterPro" id="IPR003661">
    <property type="entry name" value="HisK_dim/P_dom"/>
</dbReference>
<dbReference type="Gene3D" id="3.30.450.20">
    <property type="entry name" value="PAS domain"/>
    <property type="match status" value="1"/>
</dbReference>
<dbReference type="SUPFAM" id="SSF47384">
    <property type="entry name" value="Homodimeric domain of signal transducing histidine kinase"/>
    <property type="match status" value="1"/>
</dbReference>
<dbReference type="GO" id="GO:0005524">
    <property type="term" value="F:ATP binding"/>
    <property type="evidence" value="ECO:0007669"/>
    <property type="project" value="UniProtKB-KW"/>
</dbReference>
<keyword evidence="5" id="KW-0418">Kinase</keyword>
<dbReference type="CDD" id="cd00082">
    <property type="entry name" value="HisKA"/>
    <property type="match status" value="1"/>
</dbReference>
<dbReference type="InterPro" id="IPR035965">
    <property type="entry name" value="PAS-like_dom_sf"/>
</dbReference>
<evidence type="ECO:0000256" key="2">
    <source>
        <dbReference type="ARBA" id="ARBA00012438"/>
    </source>
</evidence>
<comment type="caution">
    <text evidence="8">The sequence shown here is derived from an EMBL/GenBank/DDBJ whole genome shotgun (WGS) entry which is preliminary data.</text>
</comment>
<organism evidence="8 9">
    <name type="scientific">Spirosoma flavum</name>
    <dbReference type="NCBI Taxonomy" id="2048557"/>
    <lineage>
        <taxon>Bacteria</taxon>
        <taxon>Pseudomonadati</taxon>
        <taxon>Bacteroidota</taxon>
        <taxon>Cytophagia</taxon>
        <taxon>Cytophagales</taxon>
        <taxon>Cytophagaceae</taxon>
        <taxon>Spirosoma</taxon>
    </lineage>
</organism>
<dbReference type="Gene3D" id="1.10.287.130">
    <property type="match status" value="1"/>
</dbReference>